<sequence length="124" mass="13513">MAKGKAPYACGLDAAVDVVGGKWKPMILWALHAGGTLRFGELRRHVPGVSEKMLIQQLREMEADGIVHREVYREVPPKVEYSLTDLGQSLNKALEPLGLWGDEHMARIVANQEAKAAAAAARIA</sequence>
<dbReference type="EMBL" id="BNBT01000056">
    <property type="protein sequence ID" value="GHE66131.1"/>
    <property type="molecule type" value="Genomic_DNA"/>
</dbReference>
<dbReference type="GO" id="GO:0003677">
    <property type="term" value="F:DNA binding"/>
    <property type="evidence" value="ECO:0007669"/>
    <property type="project" value="UniProtKB-KW"/>
</dbReference>
<dbReference type="Gene3D" id="1.10.10.10">
    <property type="entry name" value="Winged helix-like DNA-binding domain superfamily/Winged helix DNA-binding domain"/>
    <property type="match status" value="1"/>
</dbReference>
<dbReference type="Pfam" id="PF01638">
    <property type="entry name" value="HxlR"/>
    <property type="match status" value="1"/>
</dbReference>
<dbReference type="InterPro" id="IPR036390">
    <property type="entry name" value="WH_DNA-bd_sf"/>
</dbReference>
<keyword evidence="3" id="KW-0804">Transcription</keyword>
<gene>
    <name evidence="5" type="ORF">GCM10018785_38640</name>
</gene>
<evidence type="ECO:0000256" key="1">
    <source>
        <dbReference type="ARBA" id="ARBA00023015"/>
    </source>
</evidence>
<evidence type="ECO:0000256" key="2">
    <source>
        <dbReference type="ARBA" id="ARBA00023125"/>
    </source>
</evidence>
<dbReference type="PANTHER" id="PTHR33204">
    <property type="entry name" value="TRANSCRIPTIONAL REGULATOR, MARR FAMILY"/>
    <property type="match status" value="1"/>
</dbReference>
<organism evidence="5 6">
    <name type="scientific">Streptomyces longispororuber</name>
    <dbReference type="NCBI Taxonomy" id="68230"/>
    <lineage>
        <taxon>Bacteria</taxon>
        <taxon>Bacillati</taxon>
        <taxon>Actinomycetota</taxon>
        <taxon>Actinomycetes</taxon>
        <taxon>Kitasatosporales</taxon>
        <taxon>Streptomycetaceae</taxon>
        <taxon>Streptomyces</taxon>
    </lineage>
</organism>
<dbReference type="PANTHER" id="PTHR33204:SF29">
    <property type="entry name" value="TRANSCRIPTIONAL REGULATOR"/>
    <property type="match status" value="1"/>
</dbReference>
<reference evidence="5" key="1">
    <citation type="journal article" date="2014" name="Int. J. Syst. Evol. Microbiol.">
        <title>Complete genome sequence of Corynebacterium casei LMG S-19264T (=DSM 44701T), isolated from a smear-ripened cheese.</title>
        <authorList>
            <consortium name="US DOE Joint Genome Institute (JGI-PGF)"/>
            <person name="Walter F."/>
            <person name="Albersmeier A."/>
            <person name="Kalinowski J."/>
            <person name="Ruckert C."/>
        </authorList>
    </citation>
    <scope>NUCLEOTIDE SEQUENCE</scope>
    <source>
        <strain evidence="5">JCM 4784</strain>
    </source>
</reference>
<dbReference type="AlphaFoldDB" id="A0A918ZRB8"/>
<protein>
    <submittedName>
        <fullName evidence="5">HxlR family transcriptional regulator</fullName>
    </submittedName>
</protein>
<evidence type="ECO:0000313" key="6">
    <source>
        <dbReference type="Proteomes" id="UP000608024"/>
    </source>
</evidence>
<evidence type="ECO:0000313" key="5">
    <source>
        <dbReference type="EMBL" id="GHE66131.1"/>
    </source>
</evidence>
<keyword evidence="6" id="KW-1185">Reference proteome</keyword>
<dbReference type="RefSeq" id="WP_190137224.1">
    <property type="nucleotide sequence ID" value="NZ_BNBT01000056.1"/>
</dbReference>
<dbReference type="PROSITE" id="PS51118">
    <property type="entry name" value="HTH_HXLR"/>
    <property type="match status" value="1"/>
</dbReference>
<evidence type="ECO:0000259" key="4">
    <source>
        <dbReference type="PROSITE" id="PS51118"/>
    </source>
</evidence>
<proteinExistence type="predicted"/>
<reference evidence="5" key="2">
    <citation type="submission" date="2020-09" db="EMBL/GenBank/DDBJ databases">
        <authorList>
            <person name="Sun Q."/>
            <person name="Ohkuma M."/>
        </authorList>
    </citation>
    <scope>NUCLEOTIDE SEQUENCE</scope>
    <source>
        <strain evidence="5">JCM 4784</strain>
    </source>
</reference>
<keyword evidence="1" id="KW-0805">Transcription regulation</keyword>
<keyword evidence="2" id="KW-0238">DNA-binding</keyword>
<dbReference type="InterPro" id="IPR036388">
    <property type="entry name" value="WH-like_DNA-bd_sf"/>
</dbReference>
<evidence type="ECO:0000256" key="3">
    <source>
        <dbReference type="ARBA" id="ARBA00023163"/>
    </source>
</evidence>
<accession>A0A918ZRB8</accession>
<feature type="domain" description="HTH hxlR-type" evidence="4">
    <location>
        <begin position="10"/>
        <end position="109"/>
    </location>
</feature>
<dbReference type="InterPro" id="IPR002577">
    <property type="entry name" value="HTH_HxlR"/>
</dbReference>
<dbReference type="Proteomes" id="UP000608024">
    <property type="component" value="Unassembled WGS sequence"/>
</dbReference>
<name>A0A918ZRB8_9ACTN</name>
<dbReference type="SUPFAM" id="SSF46785">
    <property type="entry name" value="Winged helix' DNA-binding domain"/>
    <property type="match status" value="1"/>
</dbReference>
<comment type="caution">
    <text evidence="5">The sequence shown here is derived from an EMBL/GenBank/DDBJ whole genome shotgun (WGS) entry which is preliminary data.</text>
</comment>